<evidence type="ECO:0000313" key="3">
    <source>
        <dbReference type="Proteomes" id="UP001187415"/>
    </source>
</evidence>
<feature type="region of interest" description="Disordered" evidence="1">
    <location>
        <begin position="167"/>
        <end position="187"/>
    </location>
</feature>
<keyword evidence="3" id="KW-1185">Reference proteome</keyword>
<sequence length="187" mass="20520">MTPQLYITAYKEQFASPGRVKRAQLRPTSAHRRNNPQPRPDFLFPRSLQSSYRAADTQPHPSLPVDRGRPLFPPVRHLSFHSPLTISPGNCLNTVDLGGPQHMPPVNSEAEQALPSADRVHKLHLTEPDAAWKNSQSARRQGGHATTCLYTPLGPFSVNSGKHILRGTAEGAASDRATNEIPSKNSL</sequence>
<name>A0AA88NZP6_CHASR</name>
<reference evidence="2" key="1">
    <citation type="submission" date="2023-07" db="EMBL/GenBank/DDBJ databases">
        <title>Chromosome-level Genome Assembly of Striped Snakehead (Channa striata).</title>
        <authorList>
            <person name="Liu H."/>
        </authorList>
    </citation>
    <scope>NUCLEOTIDE SEQUENCE</scope>
    <source>
        <strain evidence="2">Gz</strain>
        <tissue evidence="2">Muscle</tissue>
    </source>
</reference>
<feature type="compositionally biased region" description="Basic residues" evidence="1">
    <location>
        <begin position="19"/>
        <end position="34"/>
    </location>
</feature>
<protein>
    <submittedName>
        <fullName evidence="2">Uncharacterized protein</fullName>
    </submittedName>
</protein>
<organism evidence="2 3">
    <name type="scientific">Channa striata</name>
    <name type="common">Snakehead murrel</name>
    <name type="synonym">Ophicephalus striatus</name>
    <dbReference type="NCBI Taxonomy" id="64152"/>
    <lineage>
        <taxon>Eukaryota</taxon>
        <taxon>Metazoa</taxon>
        <taxon>Chordata</taxon>
        <taxon>Craniata</taxon>
        <taxon>Vertebrata</taxon>
        <taxon>Euteleostomi</taxon>
        <taxon>Actinopterygii</taxon>
        <taxon>Neopterygii</taxon>
        <taxon>Teleostei</taxon>
        <taxon>Neoteleostei</taxon>
        <taxon>Acanthomorphata</taxon>
        <taxon>Anabantaria</taxon>
        <taxon>Anabantiformes</taxon>
        <taxon>Channoidei</taxon>
        <taxon>Channidae</taxon>
        <taxon>Channa</taxon>
    </lineage>
</organism>
<evidence type="ECO:0000256" key="1">
    <source>
        <dbReference type="SAM" id="MobiDB-lite"/>
    </source>
</evidence>
<feature type="region of interest" description="Disordered" evidence="1">
    <location>
        <begin position="17"/>
        <end position="44"/>
    </location>
</feature>
<dbReference type="Proteomes" id="UP001187415">
    <property type="component" value="Unassembled WGS sequence"/>
</dbReference>
<proteinExistence type="predicted"/>
<dbReference type="EMBL" id="JAUPFM010000001">
    <property type="protein sequence ID" value="KAK2862403.1"/>
    <property type="molecule type" value="Genomic_DNA"/>
</dbReference>
<accession>A0AA88NZP6</accession>
<gene>
    <name evidence="2" type="ORF">Q5P01_001936</name>
</gene>
<dbReference type="AlphaFoldDB" id="A0AA88NZP6"/>
<comment type="caution">
    <text evidence="2">The sequence shown here is derived from an EMBL/GenBank/DDBJ whole genome shotgun (WGS) entry which is preliminary data.</text>
</comment>
<evidence type="ECO:0000313" key="2">
    <source>
        <dbReference type="EMBL" id="KAK2862403.1"/>
    </source>
</evidence>